<dbReference type="SUPFAM" id="SSF47413">
    <property type="entry name" value="lambda repressor-like DNA-binding domains"/>
    <property type="match status" value="1"/>
</dbReference>
<accession>A0ABY7SZR0</accession>
<organism evidence="5 6">
    <name type="scientific">Paracoccus stylophorae</name>
    <dbReference type="NCBI Taxonomy" id="659350"/>
    <lineage>
        <taxon>Bacteria</taxon>
        <taxon>Pseudomonadati</taxon>
        <taxon>Pseudomonadota</taxon>
        <taxon>Alphaproteobacteria</taxon>
        <taxon>Rhodobacterales</taxon>
        <taxon>Paracoccaceae</taxon>
        <taxon>Paracoccus</taxon>
    </lineage>
</organism>
<keyword evidence="3" id="KW-0804">Transcription</keyword>
<dbReference type="Gene3D" id="3.40.50.2300">
    <property type="match status" value="2"/>
</dbReference>
<evidence type="ECO:0000256" key="2">
    <source>
        <dbReference type="ARBA" id="ARBA00023125"/>
    </source>
</evidence>
<dbReference type="SUPFAM" id="SSF53822">
    <property type="entry name" value="Periplasmic binding protein-like I"/>
    <property type="match status" value="1"/>
</dbReference>
<dbReference type="PROSITE" id="PS00356">
    <property type="entry name" value="HTH_LACI_1"/>
    <property type="match status" value="1"/>
</dbReference>
<evidence type="ECO:0000313" key="6">
    <source>
        <dbReference type="Proteomes" id="UP001218412"/>
    </source>
</evidence>
<dbReference type="Gene3D" id="1.10.260.40">
    <property type="entry name" value="lambda repressor-like DNA-binding domains"/>
    <property type="match status" value="1"/>
</dbReference>
<dbReference type="PANTHER" id="PTHR30146">
    <property type="entry name" value="LACI-RELATED TRANSCRIPTIONAL REPRESSOR"/>
    <property type="match status" value="1"/>
</dbReference>
<dbReference type="InterPro" id="IPR046335">
    <property type="entry name" value="LacI/GalR-like_sensor"/>
</dbReference>
<dbReference type="Proteomes" id="UP001218412">
    <property type="component" value="Chromosome"/>
</dbReference>
<name>A0ABY7SZR0_9RHOB</name>
<proteinExistence type="predicted"/>
<sequence length="348" mass="36672">MDDAPADTSGDADHVASGAGPARLTDVARHAGVSVATVSRALSRPEMVTAATRDLVQSAVRATGYRVNQAARNLRKQRTGAVVALVPNLGNPFFARILAGMGAELARAGYDLLVGDTMEEGGRHRALARFLDPSRADGIILLDGQVTADDLAALPDAPPVIMACEWIDDAGLPRVVLDNALGTELAARHLVDLGHRRIGWIGGPPANVLHLARCRGLERVLGHLPSGYPGDFSVASGARAARIWLGEPVDTRATAILSFSDEMAAGFVGEVSRAGVSIPADVSVVGFDGIDWVAHLPVPLTTVHQPKRELGRRAAEFIIRRIAGVQLPAEDVLQPDLIIRASTGRAPR</sequence>
<dbReference type="PROSITE" id="PS50932">
    <property type="entry name" value="HTH_LACI_2"/>
    <property type="match status" value="1"/>
</dbReference>
<dbReference type="Pfam" id="PF13377">
    <property type="entry name" value="Peripla_BP_3"/>
    <property type="match status" value="1"/>
</dbReference>
<gene>
    <name evidence="5" type="ORF">JHW45_01375</name>
</gene>
<protein>
    <submittedName>
        <fullName evidence="5">LacI family DNA-binding transcriptional regulator</fullName>
    </submittedName>
</protein>
<dbReference type="CDD" id="cd01392">
    <property type="entry name" value="HTH_LacI"/>
    <property type="match status" value="1"/>
</dbReference>
<dbReference type="EMBL" id="CP067134">
    <property type="protein sequence ID" value="WCR12414.1"/>
    <property type="molecule type" value="Genomic_DNA"/>
</dbReference>
<evidence type="ECO:0000313" key="5">
    <source>
        <dbReference type="EMBL" id="WCR12414.1"/>
    </source>
</evidence>
<dbReference type="InterPro" id="IPR028082">
    <property type="entry name" value="Peripla_BP_I"/>
</dbReference>
<reference evidence="5 6" key="1">
    <citation type="submission" date="2021-01" db="EMBL/GenBank/DDBJ databases">
        <title>Biogeographic distribution of Paracoccus.</title>
        <authorList>
            <person name="Hollensteiner J."/>
            <person name="Leineberger J."/>
            <person name="Brinkhoff T."/>
            <person name="Daniel R."/>
        </authorList>
    </citation>
    <scope>NUCLEOTIDE SEQUENCE [LARGE SCALE GENOMIC DNA]</scope>
    <source>
        <strain evidence="5 6">LMG25392</strain>
    </source>
</reference>
<dbReference type="InterPro" id="IPR000843">
    <property type="entry name" value="HTH_LacI"/>
</dbReference>
<keyword evidence="2 5" id="KW-0238">DNA-binding</keyword>
<feature type="domain" description="HTH lacI-type" evidence="4">
    <location>
        <begin position="22"/>
        <end position="76"/>
    </location>
</feature>
<dbReference type="SMART" id="SM00354">
    <property type="entry name" value="HTH_LACI"/>
    <property type="match status" value="1"/>
</dbReference>
<evidence type="ECO:0000256" key="1">
    <source>
        <dbReference type="ARBA" id="ARBA00023015"/>
    </source>
</evidence>
<evidence type="ECO:0000259" key="4">
    <source>
        <dbReference type="PROSITE" id="PS50932"/>
    </source>
</evidence>
<dbReference type="PANTHER" id="PTHR30146:SF109">
    <property type="entry name" value="HTH-TYPE TRANSCRIPTIONAL REGULATOR GALS"/>
    <property type="match status" value="1"/>
</dbReference>
<dbReference type="InterPro" id="IPR010982">
    <property type="entry name" value="Lambda_DNA-bd_dom_sf"/>
</dbReference>
<keyword evidence="1" id="KW-0805">Transcription regulation</keyword>
<dbReference type="Pfam" id="PF00356">
    <property type="entry name" value="LacI"/>
    <property type="match status" value="1"/>
</dbReference>
<evidence type="ECO:0000256" key="3">
    <source>
        <dbReference type="ARBA" id="ARBA00023163"/>
    </source>
</evidence>
<dbReference type="GO" id="GO:0003677">
    <property type="term" value="F:DNA binding"/>
    <property type="evidence" value="ECO:0007669"/>
    <property type="project" value="UniProtKB-KW"/>
</dbReference>
<keyword evidence="6" id="KW-1185">Reference proteome</keyword>